<keyword evidence="3" id="KW-0479">Metal-binding</keyword>
<keyword evidence="4" id="KW-0460">Magnesium</keyword>
<organism evidence="10 12">
    <name type="scientific">Neospora caninum (strain Liverpool)</name>
    <dbReference type="NCBI Taxonomy" id="572307"/>
    <lineage>
        <taxon>Eukaryota</taxon>
        <taxon>Sar</taxon>
        <taxon>Alveolata</taxon>
        <taxon>Apicomplexa</taxon>
        <taxon>Conoidasida</taxon>
        <taxon>Coccidia</taxon>
        <taxon>Eucoccidiorida</taxon>
        <taxon>Eimeriorina</taxon>
        <taxon>Sarcocystidae</taxon>
        <taxon>Neospora</taxon>
    </lineage>
</organism>
<dbReference type="GeneID" id="13439962"/>
<dbReference type="EMBL" id="FR823385">
    <property type="protein sequence ID" value="CBZ50976.1"/>
    <property type="molecule type" value="Genomic_DNA"/>
</dbReference>
<feature type="compositionally biased region" description="Basic and acidic residues" evidence="6">
    <location>
        <begin position="600"/>
        <end position="614"/>
    </location>
</feature>
<evidence type="ECO:0000256" key="2">
    <source>
        <dbReference type="ARBA" id="ARBA00010231"/>
    </source>
</evidence>
<reference evidence="10" key="2">
    <citation type="submission" date="2011-03" db="EMBL/GenBank/DDBJ databases">
        <title>Comparative genomics and transcriptomics of Neospora caninum and Toxoplasma gondii.</title>
        <authorList>
            <person name="Reid A.J."/>
            <person name="Sohal A."/>
            <person name="Harris D."/>
            <person name="Quail M."/>
            <person name="Sanders M."/>
            <person name="Berriman M."/>
            <person name="Wastling J.M."/>
            <person name="Pain A."/>
        </authorList>
    </citation>
    <scope>NUCLEOTIDE SEQUENCE</scope>
    <source>
        <strain evidence="10">Liverpool</strain>
    </source>
</reference>
<dbReference type="InterPro" id="IPR049022">
    <property type="entry name" value="AMG1_III"/>
</dbReference>
<dbReference type="GO" id="GO:0004610">
    <property type="term" value="F:phosphoacetylglucosamine mutase activity"/>
    <property type="evidence" value="ECO:0007669"/>
    <property type="project" value="TreeGrafter"/>
</dbReference>
<dbReference type="GO" id="GO:0006048">
    <property type="term" value="P:UDP-N-acetylglucosamine biosynthetic process"/>
    <property type="evidence" value="ECO:0007669"/>
    <property type="project" value="TreeGrafter"/>
</dbReference>
<comment type="similarity">
    <text evidence="2">Belongs to the phosphohexose mutase family.</text>
</comment>
<feature type="compositionally biased region" description="Basic and acidic residues" evidence="6">
    <location>
        <begin position="225"/>
        <end position="244"/>
    </location>
</feature>
<reference evidence="10" key="1">
    <citation type="submission" date="2011-02" db="EMBL/GenBank/DDBJ databases">
        <authorList>
            <person name="Aslett M."/>
        </authorList>
    </citation>
    <scope>NUCLEOTIDE SEQUENCE</scope>
    <source>
        <strain evidence="10">Liverpool</strain>
    </source>
</reference>
<name>F0VBJ2_NEOCL</name>
<dbReference type="PANTHER" id="PTHR45955:SF1">
    <property type="entry name" value="PHOSPHOACETYLGLUCOSAMINE MUTASE"/>
    <property type="match status" value="1"/>
</dbReference>
<feature type="region of interest" description="Disordered" evidence="6">
    <location>
        <begin position="367"/>
        <end position="386"/>
    </location>
</feature>
<dbReference type="Gene3D" id="3.40.120.10">
    <property type="entry name" value="Alpha-D-Glucose-1,6-Bisphosphate, subunit A, domain 3"/>
    <property type="match status" value="2"/>
</dbReference>
<dbReference type="SUPFAM" id="SSF55957">
    <property type="entry name" value="Phosphoglucomutase, C-terminal domain"/>
    <property type="match status" value="1"/>
</dbReference>
<dbReference type="OrthoDB" id="1928at2759"/>
<dbReference type="EMBL" id="LN714484">
    <property type="protein sequence ID" value="CEL68279.1"/>
    <property type="molecule type" value="Genomic_DNA"/>
</dbReference>
<feature type="region of interest" description="Disordered" evidence="6">
    <location>
        <begin position="308"/>
        <end position="339"/>
    </location>
</feature>
<protein>
    <submittedName>
        <fullName evidence="10 11">Gk12616, related</fullName>
    </submittedName>
</protein>
<dbReference type="eggNOG" id="KOG2537">
    <property type="taxonomic scope" value="Eukaryota"/>
</dbReference>
<gene>
    <name evidence="11" type="ORF">BN1204_040500</name>
    <name evidence="10" type="ORF">NCLIV_040500</name>
</gene>
<dbReference type="Pfam" id="PF00408">
    <property type="entry name" value="PGM_PMM_IV"/>
    <property type="match status" value="1"/>
</dbReference>
<dbReference type="InParanoid" id="F0VBJ2"/>
<evidence type="ECO:0000313" key="10">
    <source>
        <dbReference type="EMBL" id="CBZ50976.1"/>
    </source>
</evidence>
<feature type="compositionally biased region" description="Basic and acidic residues" evidence="6">
    <location>
        <begin position="447"/>
        <end position="463"/>
    </location>
</feature>
<dbReference type="Gene3D" id="3.30.310.50">
    <property type="entry name" value="Alpha-D-phosphohexomutase, C-terminal domain"/>
    <property type="match status" value="1"/>
</dbReference>
<dbReference type="GO" id="GO:0005975">
    <property type="term" value="P:carbohydrate metabolic process"/>
    <property type="evidence" value="ECO:0007669"/>
    <property type="project" value="InterPro"/>
</dbReference>
<evidence type="ECO:0000259" key="8">
    <source>
        <dbReference type="Pfam" id="PF02878"/>
    </source>
</evidence>
<feature type="domain" description="Alpha-D-phosphohexomutase alpha/beta/alpha" evidence="8">
    <location>
        <begin position="257"/>
        <end position="310"/>
    </location>
</feature>
<dbReference type="InterPro" id="IPR005843">
    <property type="entry name" value="A-D-PHexomutase_C"/>
</dbReference>
<evidence type="ECO:0000259" key="9">
    <source>
        <dbReference type="Pfam" id="PF21404"/>
    </source>
</evidence>
<feature type="region of interest" description="Disordered" evidence="6">
    <location>
        <begin position="554"/>
        <end position="651"/>
    </location>
</feature>
<comment type="cofactor">
    <cofactor evidence="1">
        <name>Mg(2+)</name>
        <dbReference type="ChEBI" id="CHEBI:18420"/>
    </cofactor>
</comment>
<evidence type="ECO:0000256" key="4">
    <source>
        <dbReference type="ARBA" id="ARBA00022842"/>
    </source>
</evidence>
<evidence type="ECO:0000256" key="3">
    <source>
        <dbReference type="ARBA" id="ARBA00022723"/>
    </source>
</evidence>
<dbReference type="SUPFAM" id="SSF53738">
    <property type="entry name" value="Phosphoglucomutase, first 3 domains"/>
    <property type="match status" value="2"/>
</dbReference>
<proteinExistence type="inferred from homology"/>
<dbReference type="VEuPathDB" id="ToxoDB:NCLIV_040500"/>
<dbReference type="PANTHER" id="PTHR45955">
    <property type="entry name" value="PHOSPHOACETYLGLUCOSAMINE MUTASE"/>
    <property type="match status" value="1"/>
</dbReference>
<dbReference type="Pfam" id="PF21404">
    <property type="entry name" value="AMG1_III"/>
    <property type="match status" value="1"/>
</dbReference>
<feature type="region of interest" description="Disordered" evidence="6">
    <location>
        <begin position="440"/>
        <end position="463"/>
    </location>
</feature>
<reference evidence="11" key="4">
    <citation type="journal article" date="2015" name="PLoS ONE">
        <title>Comprehensive Evaluation of Toxoplasma gondii VEG and Neospora caninum LIV Genomes with Tachyzoite Stage Transcriptome and Proteome Defines Novel Transcript Features.</title>
        <authorList>
            <person name="Ramaprasad A."/>
            <person name="Mourier T."/>
            <person name="Naeem R."/>
            <person name="Malas T.B."/>
            <person name="Moussa E."/>
            <person name="Panigrahi A."/>
            <person name="Vermont S.J."/>
            <person name="Otto T.D."/>
            <person name="Wastling J."/>
            <person name="Pain A."/>
        </authorList>
    </citation>
    <scope>NUCLEOTIDE SEQUENCE</scope>
    <source>
        <strain evidence="11">Liverpool</strain>
    </source>
</reference>
<keyword evidence="5" id="KW-0413">Isomerase</keyword>
<dbReference type="Pfam" id="PF02878">
    <property type="entry name" value="PGM_PMM_I"/>
    <property type="match status" value="2"/>
</dbReference>
<evidence type="ECO:0000256" key="6">
    <source>
        <dbReference type="SAM" id="MobiDB-lite"/>
    </source>
</evidence>
<dbReference type="FunCoup" id="F0VBJ2">
    <property type="interactions" value="91"/>
</dbReference>
<feature type="compositionally biased region" description="Basic and acidic residues" evidence="6">
    <location>
        <begin position="319"/>
        <end position="339"/>
    </location>
</feature>
<feature type="compositionally biased region" description="Basic and acidic residues" evidence="6">
    <location>
        <begin position="621"/>
        <end position="630"/>
    </location>
</feature>
<feature type="domain" description="Phosphoacetylglucosamine mutase AMG1" evidence="9">
    <location>
        <begin position="678"/>
        <end position="842"/>
    </location>
</feature>
<dbReference type="GO" id="GO:0046872">
    <property type="term" value="F:metal ion binding"/>
    <property type="evidence" value="ECO:0007669"/>
    <property type="project" value="UniProtKB-KW"/>
</dbReference>
<dbReference type="InterPro" id="IPR016055">
    <property type="entry name" value="A-D-PHexomutase_a/b/a-I/II/III"/>
</dbReference>
<dbReference type="RefSeq" id="XP_003881009.1">
    <property type="nucleotide sequence ID" value="XM_003880960.1"/>
</dbReference>
<evidence type="ECO:0000259" key="7">
    <source>
        <dbReference type="Pfam" id="PF00408"/>
    </source>
</evidence>
<dbReference type="AlphaFoldDB" id="F0VBJ2"/>
<dbReference type="InterPro" id="IPR036900">
    <property type="entry name" value="A-D-PHexomutase_C_sf"/>
</dbReference>
<accession>F0VBJ2</accession>
<evidence type="ECO:0000256" key="5">
    <source>
        <dbReference type="ARBA" id="ARBA00023235"/>
    </source>
</evidence>
<evidence type="ECO:0000313" key="11">
    <source>
        <dbReference type="EMBL" id="CEL68279.1"/>
    </source>
</evidence>
<reference evidence="12" key="3">
    <citation type="journal article" date="2012" name="PLoS Pathog.">
        <title>Comparative genomics of the apicomplexan parasites Toxoplasma gondii and Neospora caninum: Coccidia differing in host range and transmission strategy.</title>
        <authorList>
            <person name="Reid A.J."/>
            <person name="Vermont S.J."/>
            <person name="Cotton J.A."/>
            <person name="Harris D."/>
            <person name="Hill-Cawthorne G.A."/>
            <person name="Konen-Waisman S."/>
            <person name="Latham S.M."/>
            <person name="Mourier T."/>
            <person name="Norton R."/>
            <person name="Quail M.A."/>
            <person name="Sanders M."/>
            <person name="Shanmugam D."/>
            <person name="Sohal A."/>
            <person name="Wasmuth J.D."/>
            <person name="Brunk B."/>
            <person name="Grigg M.E."/>
            <person name="Howard J.C."/>
            <person name="Parkinson J."/>
            <person name="Roos D.S."/>
            <person name="Trees A.J."/>
            <person name="Berriman M."/>
            <person name="Pain A."/>
            <person name="Wastling J.M."/>
        </authorList>
    </citation>
    <scope>NUCLEOTIDE SEQUENCE [LARGE SCALE GENOMIC DNA]</scope>
    <source>
        <strain evidence="12">Liverpool</strain>
    </source>
</reference>
<sequence>MAHDSGPTPEERAALAEAESSCDSFLPLPERAISFTSLAASLSRYPAIRDRRFNYGTAGFRANAELLPHVVHRCGLLASLLALDQQRRAATRRTAEETIRHKGEEAAGVYVGCMITASHNPVEDNGVKLVRPDGCLLSPVWELYAEDLVNAAFLAHDAPEEAFDRRAAANASNQKATADRCPNAAVPGEATGQEADKCDAGRVAPELKVLREIAQELFLQGERGSGARKDAAGKKEKPSVDNRRAASRSSPAPVFPCVIVGRDNRPSSRCLQEAFEAGASALGVRVISLGQVTTGQLQFIVRQQNERLEGGVDGEEEPQLERQPRERQQDENERGDEGSRFVRQYYAHFGKAFSAFMLQARELKQQALREREEPQTDGKARHGDEAREEVALPLSFPSSSLFLDAADGVGGPSIEPFVEMLRRDAGVSLFVRNAGQNDSQEACVSAGEDRGRQKTESDREDAKEVKEGLNVLCGAEHVQKLKALPRNFGGRTDVSEGTLCASFDGDADRLIFFTWEQKRASRLPSLPPSPDPCSGPQRLCSPEEAVREELQQAFSLTQDSSVTRRNLSRAGNDADLDQEEGERGHAHRAANSTASTGRGNEPHADRAVETREGQDGEDGTDGARGRRERSPGGFEAETNAGSPGACGLDSANGEAVKQMTSSALDVSEEEAIRMRLYDGDRIACLVALTLLCLLKQALGKPREHGQPVSSPSASPSSEPLLRICVVQTAYANGGSTTFLKKLQAAASSLTSSGVLFELTCVPTGVKHLHRRASEASLGVYFEANGHGTVVRDDAQLDLWAAAHGLSTVAEWRIIREFVNLFNAATGDAQTNLLAVVAALSWMDMSPQQWSDLYDDRPCLTLKVALPRSVLATLKPDPCDEKTLMEPANLQSWIDEAVENTGPFCRSFVRPSGTEDVCRIYVEAPDSLSAKTLGSVVSELVVQYAALLEEATKEQDGRKDRWEEE</sequence>
<dbReference type="OMA" id="LIFFTWE"/>
<feature type="domain" description="Alpha-D-phosphohexomutase C-terminal" evidence="7">
    <location>
        <begin position="893"/>
        <end position="927"/>
    </location>
</feature>
<dbReference type="InterPro" id="IPR005844">
    <property type="entry name" value="A-D-PHexomutase_a/b/a-I"/>
</dbReference>
<feature type="region of interest" description="Disordered" evidence="6">
    <location>
        <begin position="224"/>
        <end position="250"/>
    </location>
</feature>
<evidence type="ECO:0000313" key="12">
    <source>
        <dbReference type="Proteomes" id="UP000007494"/>
    </source>
</evidence>
<feature type="domain" description="Alpha-D-phosphohexomutase alpha/beta/alpha" evidence="8">
    <location>
        <begin position="109"/>
        <end position="139"/>
    </location>
</feature>
<evidence type="ECO:0000256" key="1">
    <source>
        <dbReference type="ARBA" id="ARBA00001946"/>
    </source>
</evidence>
<keyword evidence="12" id="KW-1185">Reference proteome</keyword>
<dbReference type="Proteomes" id="UP000007494">
    <property type="component" value="Chromosome IX"/>
</dbReference>
<feature type="compositionally biased region" description="Polar residues" evidence="6">
    <location>
        <begin position="554"/>
        <end position="565"/>
    </location>
</feature>